<dbReference type="Pfam" id="PF02796">
    <property type="entry name" value="HTH_7"/>
    <property type="match status" value="1"/>
</dbReference>
<dbReference type="GO" id="GO:0003700">
    <property type="term" value="F:DNA-binding transcription factor activity"/>
    <property type="evidence" value="ECO:0007669"/>
    <property type="project" value="TreeGrafter"/>
</dbReference>
<dbReference type="Pfam" id="PF00440">
    <property type="entry name" value="TetR_N"/>
    <property type="match status" value="1"/>
</dbReference>
<keyword evidence="1" id="KW-0805">Transcription regulation</keyword>
<keyword evidence="2 4" id="KW-0238">DNA-binding</keyword>
<evidence type="ECO:0000313" key="7">
    <source>
        <dbReference type="EMBL" id="ACZ00126.1"/>
    </source>
</evidence>
<dbReference type="PANTHER" id="PTHR30055:SF234">
    <property type="entry name" value="HTH-TYPE TRANSCRIPTIONAL REGULATOR BETI"/>
    <property type="match status" value="1"/>
</dbReference>
<dbReference type="SUPFAM" id="SSF46689">
    <property type="entry name" value="Homeodomain-like"/>
    <property type="match status" value="2"/>
</dbReference>
<feature type="region of interest" description="Disordered" evidence="5">
    <location>
        <begin position="189"/>
        <end position="210"/>
    </location>
</feature>
<gene>
    <name evidence="7" type="ordered locus">Tcur_4604</name>
</gene>
<dbReference type="InterPro" id="IPR050109">
    <property type="entry name" value="HTH-type_TetR-like_transc_reg"/>
</dbReference>
<keyword evidence="8" id="KW-1185">Reference proteome</keyword>
<dbReference type="InterPro" id="IPR001647">
    <property type="entry name" value="HTH_TetR"/>
</dbReference>
<dbReference type="RefSeq" id="WP_012854907.1">
    <property type="nucleotide sequence ID" value="NC_013510.1"/>
</dbReference>
<dbReference type="EMBL" id="CP001738">
    <property type="protein sequence ID" value="ACZ00126.1"/>
    <property type="molecule type" value="Genomic_DNA"/>
</dbReference>
<dbReference type="Gene3D" id="1.10.357.10">
    <property type="entry name" value="Tetracycline Repressor, domain 2"/>
    <property type="match status" value="1"/>
</dbReference>
<evidence type="ECO:0000259" key="6">
    <source>
        <dbReference type="PROSITE" id="PS50977"/>
    </source>
</evidence>
<feature type="domain" description="HTH tetR-type" evidence="6">
    <location>
        <begin position="7"/>
        <end position="67"/>
    </location>
</feature>
<dbReference type="STRING" id="471852.Tcur_4604"/>
<evidence type="ECO:0000313" key="8">
    <source>
        <dbReference type="Proteomes" id="UP000001918"/>
    </source>
</evidence>
<dbReference type="InterPro" id="IPR023772">
    <property type="entry name" value="DNA-bd_HTH_TetR-type_CS"/>
</dbReference>
<dbReference type="Proteomes" id="UP000001918">
    <property type="component" value="Chromosome"/>
</dbReference>
<dbReference type="HOGENOM" id="CLU_083278_0_1_11"/>
<dbReference type="PANTHER" id="PTHR30055">
    <property type="entry name" value="HTH-TYPE TRANSCRIPTIONAL REGULATOR RUTR"/>
    <property type="match status" value="1"/>
</dbReference>
<sequence>MDGTTAPGTRARIMETALELFSEQGYQRASMREIAERAGITKAAVFYHFPSKAHLLAALSEPLIEDVEEALKSAMYEATARPAPDPDRARWLMIERLLDIYLRHRGLLRILMHDLTLLAHDHAFQRFVGLLHQVHQIVAGPDPDLRRGVRAIQAIAMISDPVVFYADAPDDRLKAEILSGVRLLLEDVPTAPPARTPAPPRPRRRPGRPTVLDDAKLAQARRMYQAGTHSVSEIAAALGVSRATVYRHLTEPAEP</sequence>
<evidence type="ECO:0000256" key="5">
    <source>
        <dbReference type="SAM" id="MobiDB-lite"/>
    </source>
</evidence>
<reference evidence="7 8" key="1">
    <citation type="journal article" date="2011" name="Stand. Genomic Sci.">
        <title>Complete genome sequence of Thermomonospora curvata type strain (B9).</title>
        <authorList>
            <person name="Chertkov O."/>
            <person name="Sikorski J."/>
            <person name="Nolan M."/>
            <person name="Lapidus A."/>
            <person name="Lucas S."/>
            <person name="Del Rio T.G."/>
            <person name="Tice H."/>
            <person name="Cheng J.F."/>
            <person name="Goodwin L."/>
            <person name="Pitluck S."/>
            <person name="Liolios K."/>
            <person name="Ivanova N."/>
            <person name="Mavromatis K."/>
            <person name="Mikhailova N."/>
            <person name="Ovchinnikova G."/>
            <person name="Pati A."/>
            <person name="Chen A."/>
            <person name="Palaniappan K."/>
            <person name="Djao O.D."/>
            <person name="Land M."/>
            <person name="Hauser L."/>
            <person name="Chang Y.J."/>
            <person name="Jeffries C.D."/>
            <person name="Brettin T."/>
            <person name="Han C."/>
            <person name="Detter J.C."/>
            <person name="Rohde M."/>
            <person name="Goker M."/>
            <person name="Woyke T."/>
            <person name="Bristow J."/>
            <person name="Eisen J.A."/>
            <person name="Markowitz V."/>
            <person name="Hugenholtz P."/>
            <person name="Klenk H.P."/>
            <person name="Kyrpides N.C."/>
        </authorList>
    </citation>
    <scope>NUCLEOTIDE SEQUENCE [LARGE SCALE GENOMIC DNA]</scope>
    <source>
        <strain evidence="8">ATCC 19995 / DSM 43183 / JCM 3096 / KCTC 9072 / NBRC 15933 / NCIMB 10081 / Henssen B9</strain>
    </source>
</reference>
<dbReference type="GO" id="GO:0000976">
    <property type="term" value="F:transcription cis-regulatory region binding"/>
    <property type="evidence" value="ECO:0007669"/>
    <property type="project" value="TreeGrafter"/>
</dbReference>
<evidence type="ECO:0000256" key="1">
    <source>
        <dbReference type="ARBA" id="ARBA00023015"/>
    </source>
</evidence>
<name>D1A627_THECD</name>
<dbReference type="PROSITE" id="PS01081">
    <property type="entry name" value="HTH_TETR_1"/>
    <property type="match status" value="1"/>
</dbReference>
<dbReference type="PROSITE" id="PS50977">
    <property type="entry name" value="HTH_TETR_2"/>
    <property type="match status" value="1"/>
</dbReference>
<evidence type="ECO:0000256" key="2">
    <source>
        <dbReference type="ARBA" id="ARBA00023125"/>
    </source>
</evidence>
<dbReference type="PRINTS" id="PR00455">
    <property type="entry name" value="HTHTETR"/>
</dbReference>
<dbReference type="Gene3D" id="1.10.10.60">
    <property type="entry name" value="Homeodomain-like"/>
    <property type="match status" value="1"/>
</dbReference>
<proteinExistence type="predicted"/>
<dbReference type="InterPro" id="IPR009057">
    <property type="entry name" value="Homeodomain-like_sf"/>
</dbReference>
<evidence type="ECO:0000256" key="4">
    <source>
        <dbReference type="PROSITE-ProRule" id="PRU00335"/>
    </source>
</evidence>
<accession>D1A627</accession>
<dbReference type="InterPro" id="IPR006120">
    <property type="entry name" value="Resolvase_HTH_dom"/>
</dbReference>
<feature type="DNA-binding region" description="H-T-H motif" evidence="4">
    <location>
        <begin position="30"/>
        <end position="49"/>
    </location>
</feature>
<dbReference type="eggNOG" id="COG1309">
    <property type="taxonomic scope" value="Bacteria"/>
</dbReference>
<keyword evidence="3" id="KW-0804">Transcription</keyword>
<dbReference type="KEGG" id="tcu:Tcur_4604"/>
<dbReference type="AlphaFoldDB" id="D1A627"/>
<organism evidence="7 8">
    <name type="scientific">Thermomonospora curvata (strain ATCC 19995 / DSM 43183 / JCM 3096 / KCTC 9072 / NBRC 15933 / NCIMB 10081 / Henssen B9)</name>
    <dbReference type="NCBI Taxonomy" id="471852"/>
    <lineage>
        <taxon>Bacteria</taxon>
        <taxon>Bacillati</taxon>
        <taxon>Actinomycetota</taxon>
        <taxon>Actinomycetes</taxon>
        <taxon>Streptosporangiales</taxon>
        <taxon>Thermomonosporaceae</taxon>
        <taxon>Thermomonospora</taxon>
    </lineage>
</organism>
<dbReference type="CDD" id="cd00569">
    <property type="entry name" value="HTH_Hin_like"/>
    <property type="match status" value="1"/>
</dbReference>
<feature type="compositionally biased region" description="Pro residues" evidence="5">
    <location>
        <begin position="190"/>
        <end position="200"/>
    </location>
</feature>
<dbReference type="GO" id="GO:0000150">
    <property type="term" value="F:DNA strand exchange activity"/>
    <property type="evidence" value="ECO:0007669"/>
    <property type="project" value="InterPro"/>
</dbReference>
<evidence type="ECO:0000256" key="3">
    <source>
        <dbReference type="ARBA" id="ARBA00023163"/>
    </source>
</evidence>
<protein>
    <submittedName>
        <fullName evidence="7">Transcriptional regulator, TetR family</fullName>
    </submittedName>
</protein>